<feature type="transmembrane region" description="Helical" evidence="1">
    <location>
        <begin position="51"/>
        <end position="69"/>
    </location>
</feature>
<dbReference type="RefSeq" id="WP_089847784.1">
    <property type="nucleotide sequence ID" value="NZ_FNEJ01000010.1"/>
</dbReference>
<keyword evidence="1" id="KW-0812">Transmembrane</keyword>
<feature type="transmembrane region" description="Helical" evidence="1">
    <location>
        <begin position="6"/>
        <end position="23"/>
    </location>
</feature>
<sequence length="90" mass="9618">MGWAQLWWVWIGAALVLLALEMLAPVYILLGFAVGALAVGLALLAGLQAGLPWLLLIGAAVSLLAWVALRRGTGLRKGQTRIVTRDINED</sequence>
<dbReference type="OrthoDB" id="7745385at2"/>
<name>A0A1G8NRW9_9RHOB</name>
<reference evidence="2 3" key="1">
    <citation type="submission" date="2016-10" db="EMBL/GenBank/DDBJ databases">
        <authorList>
            <person name="de Groot N.N."/>
        </authorList>
    </citation>
    <scope>NUCLEOTIDE SEQUENCE [LARGE SCALE GENOMIC DNA]</scope>
    <source>
        <strain evidence="2 3">DSM 26424</strain>
    </source>
</reference>
<keyword evidence="1" id="KW-0472">Membrane</keyword>
<evidence type="ECO:0000313" key="2">
    <source>
        <dbReference type="EMBL" id="SDI82240.1"/>
    </source>
</evidence>
<dbReference type="Proteomes" id="UP000199093">
    <property type="component" value="Unassembled WGS sequence"/>
</dbReference>
<evidence type="ECO:0000313" key="3">
    <source>
        <dbReference type="Proteomes" id="UP000199093"/>
    </source>
</evidence>
<proteinExistence type="predicted"/>
<evidence type="ECO:0008006" key="4">
    <source>
        <dbReference type="Google" id="ProtNLM"/>
    </source>
</evidence>
<keyword evidence="1" id="KW-1133">Transmembrane helix</keyword>
<gene>
    <name evidence="2" type="ORF">SAMN04487993_1010189</name>
</gene>
<evidence type="ECO:0000256" key="1">
    <source>
        <dbReference type="SAM" id="Phobius"/>
    </source>
</evidence>
<dbReference type="STRING" id="555512.SAMN04487993_1010189"/>
<keyword evidence="3" id="KW-1185">Reference proteome</keyword>
<dbReference type="EMBL" id="FNEJ01000010">
    <property type="protein sequence ID" value="SDI82240.1"/>
    <property type="molecule type" value="Genomic_DNA"/>
</dbReference>
<dbReference type="AlphaFoldDB" id="A0A1G8NRW9"/>
<organism evidence="2 3">
    <name type="scientific">Salipiger marinus</name>
    <dbReference type="NCBI Taxonomy" id="555512"/>
    <lineage>
        <taxon>Bacteria</taxon>
        <taxon>Pseudomonadati</taxon>
        <taxon>Pseudomonadota</taxon>
        <taxon>Alphaproteobacteria</taxon>
        <taxon>Rhodobacterales</taxon>
        <taxon>Roseobacteraceae</taxon>
        <taxon>Salipiger</taxon>
    </lineage>
</organism>
<accession>A0A1G8NRW9</accession>
<protein>
    <recommendedName>
        <fullName evidence="4">NfeD-like C-terminal, partner-binding</fullName>
    </recommendedName>
</protein>